<dbReference type="Gene3D" id="3.40.50.300">
    <property type="entry name" value="P-loop containing nucleotide triphosphate hydrolases"/>
    <property type="match status" value="1"/>
</dbReference>
<gene>
    <name evidence="10 14" type="primary">miaA</name>
    <name evidence="14" type="ORF">P7079_05295</name>
</gene>
<keyword evidence="5 10" id="KW-0819">tRNA processing</keyword>
<dbReference type="RefSeq" id="WP_278012250.1">
    <property type="nucleotide sequence ID" value="NZ_CP121208.1"/>
</dbReference>
<dbReference type="EMBL" id="CP121208">
    <property type="protein sequence ID" value="WFM82824.1"/>
    <property type="molecule type" value="Genomic_DNA"/>
</dbReference>
<dbReference type="Gene3D" id="1.10.20.140">
    <property type="match status" value="1"/>
</dbReference>
<feature type="binding site" evidence="10">
    <location>
        <begin position="15"/>
        <end position="20"/>
    </location>
    <ligand>
        <name>substrate</name>
    </ligand>
</feature>
<evidence type="ECO:0000256" key="10">
    <source>
        <dbReference type="HAMAP-Rule" id="MF_00185"/>
    </source>
</evidence>
<feature type="site" description="Interaction with substrate tRNA" evidence="10">
    <location>
        <position position="129"/>
    </location>
</feature>
<feature type="site" description="Interaction with substrate tRNA" evidence="10">
    <location>
        <position position="108"/>
    </location>
</feature>
<dbReference type="InterPro" id="IPR039657">
    <property type="entry name" value="Dimethylallyltransferase"/>
</dbReference>
<sequence>MEELAFPVVGIVGETASGKTAFSIALAKALGGPDHAEIISADAMQLYRGMDIGTAKATSDERGGIFHRQIDVLDVADEASVAAYQRESRADIRDITSKGKVALVVGGSGLYISAALDELDFPGTDPSLRRALEQRVANEGLGSLIDELTQKDPVSARTIDIHNPRRVIRALEVVCLTGRSYTPVFPPHTSHFTPTLMLGVRRERDVLNEAISQRAAAMFEHGLLEETAALLEHGLAYSATAKKATGYAQAIDVLEGRLSVQDAIESVAQATRRLAKKQRTWFKRDQRITWIDVTSTDGNSVKECIEYHARVQAQIIRAL</sequence>
<accession>A0ABY8FWC3</accession>
<comment type="similarity">
    <text evidence="3 10 13">Belongs to the IPP transferase family.</text>
</comment>
<evidence type="ECO:0000256" key="6">
    <source>
        <dbReference type="ARBA" id="ARBA00022741"/>
    </source>
</evidence>
<evidence type="ECO:0000256" key="3">
    <source>
        <dbReference type="ARBA" id="ARBA00005842"/>
    </source>
</evidence>
<dbReference type="PANTHER" id="PTHR11088:SF60">
    <property type="entry name" value="TRNA DIMETHYLALLYLTRANSFERASE"/>
    <property type="match status" value="1"/>
</dbReference>
<dbReference type="Proteomes" id="UP001215216">
    <property type="component" value="Chromosome"/>
</dbReference>
<evidence type="ECO:0000313" key="14">
    <source>
        <dbReference type="EMBL" id="WFM82824.1"/>
    </source>
</evidence>
<evidence type="ECO:0000256" key="4">
    <source>
        <dbReference type="ARBA" id="ARBA00022679"/>
    </source>
</evidence>
<keyword evidence="4 10" id="KW-0808">Transferase</keyword>
<dbReference type="EC" id="2.5.1.75" evidence="10"/>
<comment type="function">
    <text evidence="2 10 12">Catalyzes the transfer of a dimethylallyl group onto the adenine at position 37 in tRNAs that read codons beginning with uridine, leading to the formation of N6-(dimethylallyl)adenosine (i(6)A).</text>
</comment>
<comment type="caution">
    <text evidence="10">Lacks conserved residue(s) required for the propagation of feature annotation.</text>
</comment>
<evidence type="ECO:0000256" key="1">
    <source>
        <dbReference type="ARBA" id="ARBA00001946"/>
    </source>
</evidence>
<keyword evidence="8 10" id="KW-0460">Magnesium</keyword>
<comment type="cofactor">
    <cofactor evidence="1 10">
        <name>Mg(2+)</name>
        <dbReference type="ChEBI" id="CHEBI:18420"/>
    </cofactor>
</comment>
<comment type="catalytic activity">
    <reaction evidence="9 10 11">
        <text>adenosine(37) in tRNA + dimethylallyl diphosphate = N(6)-dimethylallyladenosine(37) in tRNA + diphosphate</text>
        <dbReference type="Rhea" id="RHEA:26482"/>
        <dbReference type="Rhea" id="RHEA-COMP:10162"/>
        <dbReference type="Rhea" id="RHEA-COMP:10375"/>
        <dbReference type="ChEBI" id="CHEBI:33019"/>
        <dbReference type="ChEBI" id="CHEBI:57623"/>
        <dbReference type="ChEBI" id="CHEBI:74411"/>
        <dbReference type="ChEBI" id="CHEBI:74415"/>
        <dbReference type="EC" id="2.5.1.75"/>
    </reaction>
</comment>
<keyword evidence="6 10" id="KW-0547">Nucleotide-binding</keyword>
<protein>
    <recommendedName>
        <fullName evidence="10">tRNA dimethylallyltransferase</fullName>
        <ecNumber evidence="10">2.5.1.75</ecNumber>
    </recommendedName>
    <alternativeName>
        <fullName evidence="10">Dimethylallyl diphosphate:tRNA dimethylallyltransferase</fullName>
        <shortName evidence="10">DMAPP:tRNA dimethylallyltransferase</shortName>
        <shortName evidence="10">DMATase</shortName>
    </alternativeName>
    <alternativeName>
        <fullName evidence="10">Isopentenyl-diphosphate:tRNA isopentenyltransferase</fullName>
        <shortName evidence="10">IPP transferase</shortName>
        <shortName evidence="10">IPPT</shortName>
        <shortName evidence="10">IPTase</shortName>
    </alternativeName>
</protein>
<name>A0ABY8FWC3_9ACTO</name>
<organism evidence="14 15">
    <name type="scientific">Arcanobacterium canis</name>
    <dbReference type="NCBI Taxonomy" id="999183"/>
    <lineage>
        <taxon>Bacteria</taxon>
        <taxon>Bacillati</taxon>
        <taxon>Actinomycetota</taxon>
        <taxon>Actinomycetes</taxon>
        <taxon>Actinomycetales</taxon>
        <taxon>Actinomycetaceae</taxon>
        <taxon>Arcanobacterium</taxon>
    </lineage>
</organism>
<dbReference type="NCBIfam" id="TIGR00174">
    <property type="entry name" value="miaA"/>
    <property type="match status" value="1"/>
</dbReference>
<evidence type="ECO:0000256" key="11">
    <source>
        <dbReference type="RuleBase" id="RU003783"/>
    </source>
</evidence>
<evidence type="ECO:0000313" key="15">
    <source>
        <dbReference type="Proteomes" id="UP001215216"/>
    </source>
</evidence>
<dbReference type="InterPro" id="IPR018022">
    <property type="entry name" value="IPT"/>
</dbReference>
<reference evidence="14 15" key="1">
    <citation type="submission" date="2023-03" db="EMBL/GenBank/DDBJ databases">
        <title>Complete genome of Arcanobacterium canis strain DSM 25104 isolated in 2010 from a canine otitis externa in Germany.</title>
        <authorList>
            <person name="Borowiak M."/>
            <person name="Kreitlow A."/>
            <person name="Malorny B."/>
            <person name="Laemmler C."/>
            <person name="Prenger-Berninghoff E."/>
            <person name="Ploetz M."/>
            <person name="Abdulmawjood A."/>
        </authorList>
    </citation>
    <scope>NUCLEOTIDE SEQUENCE [LARGE SCALE GENOMIC DNA]</scope>
    <source>
        <strain evidence="14 15">DSM 25104</strain>
    </source>
</reference>
<dbReference type="GO" id="GO:0052381">
    <property type="term" value="F:tRNA dimethylallyltransferase activity"/>
    <property type="evidence" value="ECO:0007669"/>
    <property type="project" value="UniProtKB-EC"/>
</dbReference>
<keyword evidence="15" id="KW-1185">Reference proteome</keyword>
<evidence type="ECO:0000256" key="12">
    <source>
        <dbReference type="RuleBase" id="RU003784"/>
    </source>
</evidence>
<proteinExistence type="inferred from homology"/>
<evidence type="ECO:0000256" key="9">
    <source>
        <dbReference type="ARBA" id="ARBA00049563"/>
    </source>
</evidence>
<evidence type="ECO:0000256" key="2">
    <source>
        <dbReference type="ARBA" id="ARBA00003213"/>
    </source>
</evidence>
<evidence type="ECO:0000256" key="13">
    <source>
        <dbReference type="RuleBase" id="RU003785"/>
    </source>
</evidence>
<feature type="binding site" evidence="10">
    <location>
        <begin position="13"/>
        <end position="20"/>
    </location>
    <ligand>
        <name>ATP</name>
        <dbReference type="ChEBI" id="CHEBI:30616"/>
    </ligand>
</feature>
<dbReference type="SUPFAM" id="SSF52540">
    <property type="entry name" value="P-loop containing nucleoside triphosphate hydrolases"/>
    <property type="match status" value="1"/>
</dbReference>
<evidence type="ECO:0000256" key="8">
    <source>
        <dbReference type="ARBA" id="ARBA00022842"/>
    </source>
</evidence>
<dbReference type="InterPro" id="IPR027417">
    <property type="entry name" value="P-loop_NTPase"/>
</dbReference>
<dbReference type="PANTHER" id="PTHR11088">
    <property type="entry name" value="TRNA DIMETHYLALLYLTRANSFERASE"/>
    <property type="match status" value="1"/>
</dbReference>
<dbReference type="Pfam" id="PF01715">
    <property type="entry name" value="IPPT"/>
    <property type="match status" value="1"/>
</dbReference>
<comment type="subunit">
    <text evidence="10">Monomer.</text>
</comment>
<keyword evidence="7 10" id="KW-0067">ATP-binding</keyword>
<evidence type="ECO:0000256" key="7">
    <source>
        <dbReference type="ARBA" id="ARBA00022840"/>
    </source>
</evidence>
<dbReference type="HAMAP" id="MF_00185">
    <property type="entry name" value="IPP_trans"/>
    <property type="match status" value="1"/>
</dbReference>
<evidence type="ECO:0000256" key="5">
    <source>
        <dbReference type="ARBA" id="ARBA00022694"/>
    </source>
</evidence>